<feature type="domain" description="IF140/IFT172/WDR19 TPR" evidence="13">
    <location>
        <begin position="670"/>
        <end position="809"/>
    </location>
</feature>
<dbReference type="GO" id="GO:0005929">
    <property type="term" value="C:cilium"/>
    <property type="evidence" value="ECO:0007669"/>
    <property type="project" value="TreeGrafter"/>
</dbReference>
<evidence type="ECO:0000256" key="3">
    <source>
        <dbReference type="ARBA" id="ARBA00022574"/>
    </source>
</evidence>
<reference evidence="14 15" key="1">
    <citation type="submission" date="2015-09" db="EMBL/GenBank/DDBJ databases">
        <title>Draft genome of the scarab beetle Oryctes borbonicus.</title>
        <authorList>
            <person name="Meyer J.M."/>
            <person name="Markov G.V."/>
            <person name="Baskaran P."/>
            <person name="Herrmann M."/>
            <person name="Sommer R.J."/>
            <person name="Roedelsperger C."/>
        </authorList>
    </citation>
    <scope>NUCLEOTIDE SEQUENCE [LARGE SCALE GENOMIC DNA]</scope>
    <source>
        <strain evidence="14">OB123</strain>
        <tissue evidence="14">Whole animal</tissue>
    </source>
</reference>
<dbReference type="PANTHER" id="PTHR14920">
    <property type="entry name" value="OSMOTIC AVOIDANCE ABNORMAL PROTEIN 1/WD REPEAT MEMBRANE PROTEIN"/>
    <property type="match status" value="1"/>
</dbReference>
<keyword evidence="4" id="KW-0677">Repeat</keyword>
<sequence length="1361" mass="153773">MNSDKVLFRLEQPHGNGDLYIAWQNGSGNYFATTGVDSMVNIYDRYGQIKERIRLPSLCNGFAWDQDGDILGIIYQSSQLILWDANTEKKQTVDIGLRDILSYMVWAKAAPILAIGTSKGNVSIYNHNTSRRIPVIGKHSKKIVCGAWNVENLLALGSEDKTLSISNVDGDTLKVVALRSEPADLQFSEMKLDERVGGENTVSVIVGKRTLYLYNLTDPENPVELAFQQHYGSIVTYKWFGDGYILIGFSGGFFIAISTHIKEVGQELFQIRNHKVNLSDVAVCSAIRKVASCGDNTVKIHDLTNLQETSTVINLSQEIGVDRVAWSSDGQLLAVCTHSGSLNVYVSHMPTLVSVCGAKIAILSSLTEVSLFNFSTDKSKLVPIVIQLETEPSFIAAGPYHLAVGLNNRAWIYDLTRSQPYTEDAPLMLKEMQYLGGVTSMKLNAEYASVLYAGKIQMHMIEQPDVGFEEKESIIIPNDNNVNTITCHSLTTDFLIYGTDMGHIIYFCIEEWANSNEFKHAVGIADMFVDPAGTRLVFVDAKKQCYLYNAVNGDVIIIPDLPQTIAGVTWDSDISDRNVFIIFDEHDIFTYLYVKFSVYGPSVQKLGKTSLVSQQIPLLMYNGDVICATTGGQLSHITLSTHDSPILTVTDNDQANLENNFNKQLALHRFSSAWNTCQLLNSQEHWKRLAKKAIVSLELDIAIRVYKILEDCSMAFAVEDVMDIDDLKLLAGYIAMFLNDFDHAQQWFLKSSRPETALEMRRDLLQWDHALQLAKKMAPEQIPYISREYAQQLEFTGNYSEAFLHYEKGLQDNKSSDHMFICKSGIARTAIRSGNFKHGINVAVELNNSVLYKECAEILESKKQLIDAANFYEKAQNHERAALCHIKQKNWQKVGDLLPNITSSKIHLQYAKAKEREGKYEDAVRSYSIAKDFDSVIRLQLDYLNNPEVAVDLVQETKSVEGAKLVAKFFQKLNDYSSAIKFLVLSRCNDEAFELARRHNKLDLYGEILLNTFSSDEIKPGDFNSLALYFENERNYLLAGRYWYHSKDYHKAMKHLLRAAKSNSDENEAISTAIDVVASSNDEQLANQLIEFLLGETDGMPKDPKHLFRLYMARKQYKEAAKSALIIANEEQINGNYRNAHDVLFAMYQELRHNGIKVPYEMYSNLMLLHSYILVRLHVRKGDHLKGARMLIRVANNISKFPSHIVPILTSTVIECHRADLRLAAYKYATTLMNPEYRRQIDPKYAKKIEAVVRKPPKPTKDGDKIEDPIEPLTPCPFCDVELPETDTFCNNCKTNIPFCIVTGRHIVKNDLTICPECNFPAVMSEFKRMLESQDVCPMCAEKLDSRRLIPAEESLLLNVE</sequence>
<dbReference type="OrthoDB" id="10250638at2759"/>
<dbReference type="InterPro" id="IPR011990">
    <property type="entry name" value="TPR-like_helical_dom_sf"/>
</dbReference>
<comment type="subcellular location">
    <subcellularLocation>
        <location evidence="1">Cytoplasm</location>
        <location evidence="1">Cytoskeleton</location>
        <location evidence="1">Cilium basal body</location>
    </subcellularLocation>
</comment>
<evidence type="ECO:0000256" key="1">
    <source>
        <dbReference type="ARBA" id="ARBA00004120"/>
    </source>
</evidence>
<feature type="domain" description="IFT121-like zinc finger" evidence="11">
    <location>
        <begin position="1298"/>
        <end position="1343"/>
    </location>
</feature>
<evidence type="ECO:0000259" key="10">
    <source>
        <dbReference type="Pfam" id="PF15911"/>
    </source>
</evidence>
<evidence type="ECO:0000259" key="12">
    <source>
        <dbReference type="Pfam" id="PF23389"/>
    </source>
</evidence>
<evidence type="ECO:0000256" key="5">
    <source>
        <dbReference type="ARBA" id="ARBA00022794"/>
    </source>
</evidence>
<dbReference type="SUPFAM" id="SSF82171">
    <property type="entry name" value="DPP6 N-terminal domain-like"/>
    <property type="match status" value="1"/>
</dbReference>
<dbReference type="GO" id="GO:0060271">
    <property type="term" value="P:cilium assembly"/>
    <property type="evidence" value="ECO:0007669"/>
    <property type="project" value="TreeGrafter"/>
</dbReference>
<keyword evidence="8" id="KW-0206">Cytoskeleton</keyword>
<feature type="domain" description="IF140/IFT172/WDR19 TPR" evidence="13">
    <location>
        <begin position="851"/>
        <end position="1094"/>
    </location>
</feature>
<protein>
    <submittedName>
        <fullName evidence="14">WD40 domain-containing protein</fullName>
    </submittedName>
</protein>
<evidence type="ECO:0000259" key="13">
    <source>
        <dbReference type="Pfam" id="PF24762"/>
    </source>
</evidence>
<dbReference type="Gene3D" id="1.25.40.470">
    <property type="match status" value="2"/>
</dbReference>
<dbReference type="InterPro" id="IPR056170">
    <property type="entry name" value="Znf_IFT121-like"/>
</dbReference>
<organism evidence="14 15">
    <name type="scientific">Oryctes borbonicus</name>
    <dbReference type="NCBI Taxonomy" id="1629725"/>
    <lineage>
        <taxon>Eukaryota</taxon>
        <taxon>Metazoa</taxon>
        <taxon>Ecdysozoa</taxon>
        <taxon>Arthropoda</taxon>
        <taxon>Hexapoda</taxon>
        <taxon>Insecta</taxon>
        <taxon>Pterygota</taxon>
        <taxon>Neoptera</taxon>
        <taxon>Endopterygota</taxon>
        <taxon>Coleoptera</taxon>
        <taxon>Polyphaga</taxon>
        <taxon>Scarabaeiformia</taxon>
        <taxon>Scarabaeidae</taxon>
        <taxon>Dynastinae</taxon>
        <taxon>Oryctes</taxon>
    </lineage>
</organism>
<dbReference type="InterPro" id="IPR015943">
    <property type="entry name" value="WD40/YVTN_repeat-like_dom_sf"/>
</dbReference>
<accession>A0A0T6BFZ7</accession>
<evidence type="ECO:0000259" key="11">
    <source>
        <dbReference type="Pfam" id="PF23145"/>
    </source>
</evidence>
<evidence type="ECO:0000256" key="4">
    <source>
        <dbReference type="ARBA" id="ARBA00022737"/>
    </source>
</evidence>
<dbReference type="GO" id="GO:0008104">
    <property type="term" value="P:intracellular protein localization"/>
    <property type="evidence" value="ECO:0007669"/>
    <property type="project" value="UniProtKB-ARBA"/>
</dbReference>
<feature type="domain" description="WDR19 first beta-propeller" evidence="12">
    <location>
        <begin position="20"/>
        <end position="340"/>
    </location>
</feature>
<evidence type="ECO:0000256" key="2">
    <source>
        <dbReference type="ARBA" id="ARBA00022490"/>
    </source>
</evidence>
<dbReference type="SUPFAM" id="SSF50998">
    <property type="entry name" value="Quinoprotein alcohol dehydrogenase-like"/>
    <property type="match status" value="1"/>
</dbReference>
<dbReference type="InterPro" id="IPR040379">
    <property type="entry name" value="WDR19/dyf-2"/>
</dbReference>
<keyword evidence="9" id="KW-0966">Cell projection</keyword>
<dbReference type="SMART" id="SM00320">
    <property type="entry name" value="WD40"/>
    <property type="match status" value="7"/>
</dbReference>
<dbReference type="PANTHER" id="PTHR14920:SF0">
    <property type="entry name" value="WD REPEAT DOMAIN 19"/>
    <property type="match status" value="1"/>
</dbReference>
<dbReference type="EMBL" id="LJIG01000706">
    <property type="protein sequence ID" value="KRT86234.1"/>
    <property type="molecule type" value="Genomic_DNA"/>
</dbReference>
<evidence type="ECO:0000256" key="8">
    <source>
        <dbReference type="ARBA" id="ARBA00023212"/>
    </source>
</evidence>
<dbReference type="Pfam" id="PF24762">
    <property type="entry name" value="TPR_IF140-IFT172"/>
    <property type="match status" value="2"/>
</dbReference>
<keyword evidence="5" id="KW-0970">Cilium biogenesis/degradation</keyword>
<dbReference type="Pfam" id="PF23389">
    <property type="entry name" value="Beta-prop_WDR19_1st"/>
    <property type="match status" value="1"/>
</dbReference>
<dbReference type="InterPro" id="IPR001680">
    <property type="entry name" value="WD40_rpt"/>
</dbReference>
<keyword evidence="6" id="KW-0802">TPR repeat</keyword>
<dbReference type="InterPro" id="IPR056168">
    <property type="entry name" value="TPR_IF140/IFT172/WDR19"/>
</dbReference>
<evidence type="ECO:0000256" key="6">
    <source>
        <dbReference type="ARBA" id="ARBA00022803"/>
    </source>
</evidence>
<name>A0A0T6BFZ7_9SCAR</name>
<dbReference type="Gene3D" id="2.130.10.10">
    <property type="entry name" value="YVTN repeat-like/Quinoprotein amine dehydrogenase"/>
    <property type="match status" value="2"/>
</dbReference>
<dbReference type="Proteomes" id="UP000051574">
    <property type="component" value="Unassembled WGS sequence"/>
</dbReference>
<dbReference type="Pfam" id="PF23145">
    <property type="entry name" value="Zf_2nd_IFT121"/>
    <property type="match status" value="1"/>
</dbReference>
<dbReference type="GO" id="GO:0030991">
    <property type="term" value="C:intraciliary transport particle A"/>
    <property type="evidence" value="ECO:0007669"/>
    <property type="project" value="TreeGrafter"/>
</dbReference>
<dbReference type="InterPro" id="IPR039468">
    <property type="entry name" value="WDR19_WD40_rpt"/>
</dbReference>
<evidence type="ECO:0000313" key="14">
    <source>
        <dbReference type="EMBL" id="KRT86234.1"/>
    </source>
</evidence>
<keyword evidence="7" id="KW-0969">Cilium</keyword>
<evidence type="ECO:0000256" key="9">
    <source>
        <dbReference type="ARBA" id="ARBA00023273"/>
    </source>
</evidence>
<evidence type="ECO:0000256" key="7">
    <source>
        <dbReference type="ARBA" id="ARBA00023069"/>
    </source>
</evidence>
<keyword evidence="15" id="KW-1185">Reference proteome</keyword>
<dbReference type="InterPro" id="IPR057855">
    <property type="entry name" value="Beta-prop_WDR19_1st"/>
</dbReference>
<dbReference type="InterPro" id="IPR011047">
    <property type="entry name" value="Quinoprotein_ADH-like_sf"/>
</dbReference>
<keyword evidence="2" id="KW-0963">Cytoplasm</keyword>
<proteinExistence type="predicted"/>
<gene>
    <name evidence="14" type="ORF">AMK59_638</name>
</gene>
<dbReference type="SUPFAM" id="SSF69322">
    <property type="entry name" value="Tricorn protease domain 2"/>
    <property type="match status" value="1"/>
</dbReference>
<comment type="caution">
    <text evidence="14">The sequence shown here is derived from an EMBL/GenBank/DDBJ whole genome shotgun (WGS) entry which is preliminary data.</text>
</comment>
<feature type="domain" description="WDR19 WD40 repeat" evidence="10">
    <location>
        <begin position="360"/>
        <end position="642"/>
    </location>
</feature>
<dbReference type="GO" id="GO:0035721">
    <property type="term" value="P:intraciliary retrograde transport"/>
    <property type="evidence" value="ECO:0007669"/>
    <property type="project" value="InterPro"/>
</dbReference>
<evidence type="ECO:0000313" key="15">
    <source>
        <dbReference type="Proteomes" id="UP000051574"/>
    </source>
</evidence>
<dbReference type="FunFam" id="2.130.10.10:FF:000242">
    <property type="entry name" value="WD repeat domain 19, isoform CRA_a"/>
    <property type="match status" value="1"/>
</dbReference>
<keyword evidence="3" id="KW-0853">WD repeat</keyword>
<dbReference type="Pfam" id="PF15911">
    <property type="entry name" value="Beta-prop_WDR19_2nd"/>
    <property type="match status" value="1"/>
</dbReference>
<dbReference type="SUPFAM" id="SSF48452">
    <property type="entry name" value="TPR-like"/>
    <property type="match status" value="1"/>
</dbReference>
<dbReference type="FunFam" id="1.25.40.470:FF:000009">
    <property type="entry name" value="WD repeat-containing protein 19 isoform X1"/>
    <property type="match status" value="1"/>
</dbReference>